<evidence type="ECO:0000313" key="1">
    <source>
        <dbReference type="EMBL" id="SCB41181.1"/>
    </source>
</evidence>
<dbReference type="Proteomes" id="UP000199205">
    <property type="component" value="Unassembled WGS sequence"/>
</dbReference>
<name>A0A1C3WMH1_9HYPH</name>
<protein>
    <submittedName>
        <fullName evidence="1">Uncharacterized protein</fullName>
    </submittedName>
</protein>
<reference evidence="1 2" key="1">
    <citation type="submission" date="2016-08" db="EMBL/GenBank/DDBJ databases">
        <authorList>
            <person name="Seilhamer J.J."/>
        </authorList>
    </citation>
    <scope>NUCLEOTIDE SEQUENCE [LARGE SCALE GENOMIC DNA]</scope>
    <source>
        <strain evidence="1 2">P1-7</strain>
    </source>
</reference>
<gene>
    <name evidence="1" type="ORF">GA0061101_113124</name>
</gene>
<evidence type="ECO:0000313" key="2">
    <source>
        <dbReference type="Proteomes" id="UP000199205"/>
    </source>
</evidence>
<sequence length="39" mass="4425">MSQSAQVWAKQKSAWPRRIAMGVAVAVGIYAYQHDEARY</sequence>
<organism evidence="1 2">
    <name type="scientific">Rhizobium lusitanum</name>
    <dbReference type="NCBI Taxonomy" id="293958"/>
    <lineage>
        <taxon>Bacteria</taxon>
        <taxon>Pseudomonadati</taxon>
        <taxon>Pseudomonadota</taxon>
        <taxon>Alphaproteobacteria</taxon>
        <taxon>Hyphomicrobiales</taxon>
        <taxon>Rhizobiaceae</taxon>
        <taxon>Rhizobium/Agrobacterium group</taxon>
        <taxon>Rhizobium</taxon>
    </lineage>
</organism>
<accession>A0A1C3WMH1</accession>
<dbReference type="AlphaFoldDB" id="A0A1C3WMH1"/>
<proteinExistence type="predicted"/>
<dbReference type="EMBL" id="FMAF01000013">
    <property type="protein sequence ID" value="SCB41181.1"/>
    <property type="molecule type" value="Genomic_DNA"/>
</dbReference>